<organism evidence="2 3">
    <name type="scientific">Halosaccharopolyspora lacisalsi</name>
    <dbReference type="NCBI Taxonomy" id="1000566"/>
    <lineage>
        <taxon>Bacteria</taxon>
        <taxon>Bacillati</taxon>
        <taxon>Actinomycetota</taxon>
        <taxon>Actinomycetes</taxon>
        <taxon>Pseudonocardiales</taxon>
        <taxon>Pseudonocardiaceae</taxon>
        <taxon>Halosaccharopolyspora</taxon>
    </lineage>
</organism>
<accession>A0A839E3P8</accession>
<feature type="region of interest" description="Disordered" evidence="1">
    <location>
        <begin position="55"/>
        <end position="78"/>
    </location>
</feature>
<evidence type="ECO:0000256" key="1">
    <source>
        <dbReference type="SAM" id="MobiDB-lite"/>
    </source>
</evidence>
<feature type="compositionally biased region" description="Basic and acidic residues" evidence="1">
    <location>
        <begin position="58"/>
        <end position="78"/>
    </location>
</feature>
<evidence type="ECO:0000313" key="2">
    <source>
        <dbReference type="EMBL" id="MBA8825548.1"/>
    </source>
</evidence>
<reference evidence="2 3" key="1">
    <citation type="submission" date="2020-07" db="EMBL/GenBank/DDBJ databases">
        <title>Sequencing the genomes of 1000 actinobacteria strains.</title>
        <authorList>
            <person name="Klenk H.-P."/>
        </authorList>
    </citation>
    <scope>NUCLEOTIDE SEQUENCE [LARGE SCALE GENOMIC DNA]</scope>
    <source>
        <strain evidence="2 3">DSM 45975</strain>
    </source>
</reference>
<dbReference type="EMBL" id="JACGWZ010000003">
    <property type="protein sequence ID" value="MBA8825548.1"/>
    <property type="molecule type" value="Genomic_DNA"/>
</dbReference>
<sequence>MRVRAWQARVMDPNGWYFCLQHREVESGAGCRSVDRLGPYPDAGTAAQALEIARQRTKAADEAERRWDETGRGRDEED</sequence>
<protein>
    <recommendedName>
        <fullName evidence="4">SPOR domain-containing protein</fullName>
    </recommendedName>
</protein>
<proteinExistence type="predicted"/>
<evidence type="ECO:0008006" key="4">
    <source>
        <dbReference type="Google" id="ProtNLM"/>
    </source>
</evidence>
<dbReference type="RefSeq" id="WP_182544716.1">
    <property type="nucleotide sequence ID" value="NZ_JACGWZ010000003.1"/>
</dbReference>
<comment type="caution">
    <text evidence="2">The sequence shown here is derived from an EMBL/GenBank/DDBJ whole genome shotgun (WGS) entry which is preliminary data.</text>
</comment>
<dbReference type="Proteomes" id="UP000569329">
    <property type="component" value="Unassembled WGS sequence"/>
</dbReference>
<name>A0A839E3P8_9PSEU</name>
<keyword evidence="3" id="KW-1185">Reference proteome</keyword>
<gene>
    <name evidence="2" type="ORF">FHX42_002899</name>
</gene>
<evidence type="ECO:0000313" key="3">
    <source>
        <dbReference type="Proteomes" id="UP000569329"/>
    </source>
</evidence>
<dbReference type="AlphaFoldDB" id="A0A839E3P8"/>